<evidence type="ECO:0000313" key="5">
    <source>
        <dbReference type="EMBL" id="GAW02419.1"/>
    </source>
</evidence>
<dbReference type="Proteomes" id="UP000188533">
    <property type="component" value="Unassembled WGS sequence"/>
</dbReference>
<dbReference type="SMART" id="SM00343">
    <property type="entry name" value="ZnF_C2HC"/>
    <property type="match status" value="1"/>
</dbReference>
<keyword evidence="2" id="KW-0479">Metal-binding</keyword>
<dbReference type="PROSITE" id="PS50158">
    <property type="entry name" value="ZF_CCHC"/>
    <property type="match status" value="1"/>
</dbReference>
<reference evidence="5 6" key="1">
    <citation type="submission" date="2016-08" db="EMBL/GenBank/DDBJ databases">
        <authorList>
            <consortium name="Lentinula edodes genome sequencing consortium"/>
            <person name="Sakamoto Y."/>
            <person name="Nakade K."/>
            <person name="Sato S."/>
            <person name="Yoshida Y."/>
            <person name="Miyazaki K."/>
            <person name="Natsume S."/>
            <person name="Konno N."/>
        </authorList>
    </citation>
    <scope>NUCLEOTIDE SEQUENCE [LARGE SCALE GENOMIC DNA]</scope>
    <source>
        <strain evidence="5 6">NBRC 111202</strain>
    </source>
</reference>
<sequence>MSFGNSPNIPRLPDEKQLVGEDNWRPFKREVTFAVQSKGLTGYLDGTIARPNKYPAPIYPPTQLTTPLFSPTPYPEEWEARDRLVAGAIVSNIIDPVGLGIDETKRASEIWQELIKRFEKRDEQRIHLADTNLRQEKYDPENTMEDHEKKMRNLLKKVHDLGGTATDAQFRRIVISSMPSGWRQDVRSVPGISSADAFTYLHTLWYEKEEERKEEERDTKRVKALMAAHHQSTNNTNSTLPNQTHTGNRPILTCHNCGKPGHIAKKCWAKGGEMEGQGPKQGYANKPKAGANANAANPDDAEVSTPMATYVMAAQASNKPNRLIPF</sequence>
<accession>A0A1Q3E5X4</accession>
<dbReference type="Gene3D" id="4.10.60.10">
    <property type="entry name" value="Zinc finger, CCHC-type"/>
    <property type="match status" value="1"/>
</dbReference>
<dbReference type="InterPro" id="IPR036875">
    <property type="entry name" value="Znf_CCHC_sf"/>
</dbReference>
<dbReference type="SUPFAM" id="SSF57756">
    <property type="entry name" value="Retrovirus zinc finger-like domains"/>
    <property type="match status" value="1"/>
</dbReference>
<dbReference type="Pfam" id="PF00098">
    <property type="entry name" value="zf-CCHC"/>
    <property type="match status" value="1"/>
</dbReference>
<keyword evidence="6" id="KW-1185">Reference proteome</keyword>
<proteinExistence type="predicted"/>
<evidence type="ECO:0000259" key="4">
    <source>
        <dbReference type="PROSITE" id="PS50158"/>
    </source>
</evidence>
<evidence type="ECO:0000256" key="1">
    <source>
        <dbReference type="ARBA" id="ARBA00022664"/>
    </source>
</evidence>
<keyword evidence="2" id="KW-0862">Zinc</keyword>
<keyword evidence="1" id="KW-0507">mRNA processing</keyword>
<protein>
    <submittedName>
        <fullName evidence="5">Retrovirus-related pol polyprotein</fullName>
    </submittedName>
</protein>
<comment type="caution">
    <text evidence="5">The sequence shown here is derived from an EMBL/GenBank/DDBJ whole genome shotgun (WGS) entry which is preliminary data.</text>
</comment>
<evidence type="ECO:0000256" key="2">
    <source>
        <dbReference type="PROSITE-ProRule" id="PRU00047"/>
    </source>
</evidence>
<name>A0A1Q3E5X4_LENED</name>
<gene>
    <name evidence="5" type="ORF">LENED_004074</name>
</gene>
<evidence type="ECO:0000313" key="6">
    <source>
        <dbReference type="Proteomes" id="UP000188533"/>
    </source>
</evidence>
<feature type="region of interest" description="Disordered" evidence="3">
    <location>
        <begin position="273"/>
        <end position="301"/>
    </location>
</feature>
<dbReference type="GO" id="GO:0003676">
    <property type="term" value="F:nucleic acid binding"/>
    <property type="evidence" value="ECO:0007669"/>
    <property type="project" value="InterPro"/>
</dbReference>
<keyword evidence="2" id="KW-0863">Zinc-finger</keyword>
<dbReference type="GO" id="GO:0006397">
    <property type="term" value="P:mRNA processing"/>
    <property type="evidence" value="ECO:0007669"/>
    <property type="project" value="UniProtKB-KW"/>
</dbReference>
<dbReference type="GO" id="GO:0008270">
    <property type="term" value="F:zinc ion binding"/>
    <property type="evidence" value="ECO:0007669"/>
    <property type="project" value="UniProtKB-KW"/>
</dbReference>
<feature type="domain" description="CCHC-type" evidence="4">
    <location>
        <begin position="254"/>
        <end position="267"/>
    </location>
</feature>
<dbReference type="Pfam" id="PF14223">
    <property type="entry name" value="Retrotran_gag_2"/>
    <property type="match status" value="1"/>
</dbReference>
<dbReference type="InterPro" id="IPR001878">
    <property type="entry name" value="Znf_CCHC"/>
</dbReference>
<evidence type="ECO:0000256" key="3">
    <source>
        <dbReference type="SAM" id="MobiDB-lite"/>
    </source>
</evidence>
<organism evidence="5 6">
    <name type="scientific">Lentinula edodes</name>
    <name type="common">Shiitake mushroom</name>
    <name type="synonym">Lentinus edodes</name>
    <dbReference type="NCBI Taxonomy" id="5353"/>
    <lineage>
        <taxon>Eukaryota</taxon>
        <taxon>Fungi</taxon>
        <taxon>Dikarya</taxon>
        <taxon>Basidiomycota</taxon>
        <taxon>Agaricomycotina</taxon>
        <taxon>Agaricomycetes</taxon>
        <taxon>Agaricomycetidae</taxon>
        <taxon>Agaricales</taxon>
        <taxon>Marasmiineae</taxon>
        <taxon>Omphalotaceae</taxon>
        <taxon>Lentinula</taxon>
    </lineage>
</organism>
<reference evidence="5 6" key="2">
    <citation type="submission" date="2017-02" db="EMBL/GenBank/DDBJ databases">
        <title>A genome survey and senescence transcriptome analysis in Lentinula edodes.</title>
        <authorList>
            <person name="Sakamoto Y."/>
            <person name="Nakade K."/>
            <person name="Sato S."/>
            <person name="Yoshida Y."/>
            <person name="Miyazaki K."/>
            <person name="Natsume S."/>
            <person name="Konno N."/>
        </authorList>
    </citation>
    <scope>NUCLEOTIDE SEQUENCE [LARGE SCALE GENOMIC DNA]</scope>
    <source>
        <strain evidence="5 6">NBRC 111202</strain>
    </source>
</reference>
<dbReference type="EMBL" id="BDGU01000093">
    <property type="protein sequence ID" value="GAW02419.1"/>
    <property type="molecule type" value="Genomic_DNA"/>
</dbReference>
<feature type="compositionally biased region" description="Low complexity" evidence="3">
    <location>
        <begin position="284"/>
        <end position="298"/>
    </location>
</feature>
<dbReference type="AlphaFoldDB" id="A0A1Q3E5X4"/>